<reference evidence="1 2" key="1">
    <citation type="journal article" date="2011" name="Stand. Genomic Sci.">
        <title>Complete genome of the onion pathogen Enterobacter cloacae EcWSU1.</title>
        <authorList>
            <person name="Humann J.L."/>
            <person name="Wildung M."/>
            <person name="Cheng C.H."/>
            <person name="Lee T."/>
            <person name="Stewart J.E."/>
            <person name="Drew J.C."/>
            <person name="Triplett E.W."/>
            <person name="Main D."/>
            <person name="Schroeder B.K."/>
        </authorList>
    </citation>
    <scope>NUCLEOTIDE SEQUENCE [LARGE SCALE GENOMIC DNA]</scope>
    <source>
        <strain evidence="1 2">EcWSU1</strain>
    </source>
</reference>
<gene>
    <name evidence="1" type="ORF">EcWSU1_03887</name>
</gene>
<evidence type="ECO:0000313" key="2">
    <source>
        <dbReference type="Proteomes" id="UP000007838"/>
    </source>
</evidence>
<evidence type="ECO:0000313" key="1">
    <source>
        <dbReference type="EMBL" id="AEW75315.1"/>
    </source>
</evidence>
<dbReference type="AlphaFoldDB" id="G8LFE7"/>
<organism evidence="1 2">
    <name type="scientific">Enterobacter ludwigii</name>
    <dbReference type="NCBI Taxonomy" id="299767"/>
    <lineage>
        <taxon>Bacteria</taxon>
        <taxon>Pseudomonadati</taxon>
        <taxon>Pseudomonadota</taxon>
        <taxon>Gammaproteobacteria</taxon>
        <taxon>Enterobacterales</taxon>
        <taxon>Enterobacteriaceae</taxon>
        <taxon>Enterobacter</taxon>
        <taxon>Enterobacter cloacae complex</taxon>
    </lineage>
</organism>
<name>G8LFE7_9ENTR</name>
<proteinExistence type="predicted"/>
<sequence>MIISQTITVIGNETANFMTLIVFLFHNHGNG</sequence>
<accession>G8LFE7</accession>
<dbReference type="Proteomes" id="UP000007838">
    <property type="component" value="Chromosome"/>
</dbReference>
<dbReference type="HOGENOM" id="CLU_3396322_0_0_6"/>
<dbReference type="EMBL" id="CP002886">
    <property type="protein sequence ID" value="AEW75315.1"/>
    <property type="molecule type" value="Genomic_DNA"/>
</dbReference>
<dbReference type="KEGG" id="eec:EcWSU1_03887"/>
<protein>
    <submittedName>
        <fullName evidence="1">Uncharacterized protein</fullName>
    </submittedName>
</protein>